<dbReference type="InterPro" id="IPR000412">
    <property type="entry name" value="ABC_2_transport"/>
</dbReference>
<dbReference type="RefSeq" id="WP_342373487.1">
    <property type="nucleotide sequence ID" value="NZ_CP115965.1"/>
</dbReference>
<organism evidence="2 3">
    <name type="scientific">Propioniciclava soli</name>
    <dbReference type="NCBI Taxonomy" id="2775081"/>
    <lineage>
        <taxon>Bacteria</taxon>
        <taxon>Bacillati</taxon>
        <taxon>Actinomycetota</taxon>
        <taxon>Actinomycetes</taxon>
        <taxon>Propionibacteriales</taxon>
        <taxon>Propionibacteriaceae</taxon>
        <taxon>Propioniciclava</taxon>
    </lineage>
</organism>
<gene>
    <name evidence="2" type="ORF">PCC79_07970</name>
</gene>
<protein>
    <submittedName>
        <fullName evidence="2">ABC transporter permease</fullName>
    </submittedName>
</protein>
<name>A0ABZ3CBD0_9ACTN</name>
<dbReference type="Proteomes" id="UP001434337">
    <property type="component" value="Chromosome"/>
</dbReference>
<evidence type="ECO:0000256" key="1">
    <source>
        <dbReference type="SAM" id="Phobius"/>
    </source>
</evidence>
<reference evidence="2 3" key="1">
    <citation type="journal article" date="2023" name="Environ Microbiome">
        <title>A coral-associated actinobacterium mitigates coral bleaching under heat stress.</title>
        <authorList>
            <person name="Li J."/>
            <person name="Zou Y."/>
            <person name="Li Q."/>
            <person name="Zhang J."/>
            <person name="Bourne D.G."/>
            <person name="Lyu Y."/>
            <person name="Liu C."/>
            <person name="Zhang S."/>
        </authorList>
    </citation>
    <scope>NUCLEOTIDE SEQUENCE [LARGE SCALE GENOMIC DNA]</scope>
    <source>
        <strain evidence="2 3">SCSIO 13291</strain>
    </source>
</reference>
<feature type="transmembrane region" description="Helical" evidence="1">
    <location>
        <begin position="154"/>
        <end position="179"/>
    </location>
</feature>
<sequence length="271" mass="27949">MSSHPPTTQVAPEGVSPLTLVAAHTAAHLRELGRVPAALIANTLYPVAAFVLFIVPQRTIAADPVQSLVATGQLAVLGALSGFVFGYGIAVAEERANPWSQYVRTLPVPASAAVGSRFVVAAVLVAASLVPLGLAAFTLSAAGQPFWAGDLGWWRIPAAGVTTLVGGLPFLALAVGIAFSVAPRTALALAQVVVFPLGLVGGLIFPPGLLPGWLDTVSLLTPARAARDATVAVLTDGTVAWWTPLVWLVCLVATGAFAVAAQRRDEGRRFR</sequence>
<feature type="transmembrane region" description="Helical" evidence="1">
    <location>
        <begin position="118"/>
        <end position="142"/>
    </location>
</feature>
<dbReference type="EMBL" id="CP115965">
    <property type="protein sequence ID" value="WZX00106.1"/>
    <property type="molecule type" value="Genomic_DNA"/>
</dbReference>
<keyword evidence="1" id="KW-0472">Membrane</keyword>
<evidence type="ECO:0000313" key="3">
    <source>
        <dbReference type="Proteomes" id="UP001434337"/>
    </source>
</evidence>
<proteinExistence type="predicted"/>
<accession>A0ABZ3CBD0</accession>
<feature type="transmembrane region" description="Helical" evidence="1">
    <location>
        <begin position="239"/>
        <end position="261"/>
    </location>
</feature>
<evidence type="ECO:0000313" key="2">
    <source>
        <dbReference type="EMBL" id="WZX00106.1"/>
    </source>
</evidence>
<feature type="transmembrane region" description="Helical" evidence="1">
    <location>
        <begin position="68"/>
        <end position="92"/>
    </location>
</feature>
<keyword evidence="3" id="KW-1185">Reference proteome</keyword>
<dbReference type="PIRSF" id="PIRSF006648">
    <property type="entry name" value="DrrB"/>
    <property type="match status" value="1"/>
</dbReference>
<keyword evidence="1" id="KW-0812">Transmembrane</keyword>
<feature type="transmembrane region" description="Helical" evidence="1">
    <location>
        <begin position="37"/>
        <end position="56"/>
    </location>
</feature>
<keyword evidence="1" id="KW-1133">Transmembrane helix</keyword>
<feature type="transmembrane region" description="Helical" evidence="1">
    <location>
        <begin position="186"/>
        <end position="205"/>
    </location>
</feature>